<name>A0A9D3W6U2_9ROSI</name>
<feature type="non-terminal residue" evidence="1">
    <location>
        <position position="1"/>
    </location>
</feature>
<gene>
    <name evidence="1" type="ORF">J1N35_007101</name>
</gene>
<dbReference type="SUPFAM" id="SSF52540">
    <property type="entry name" value="P-loop containing nucleoside triphosphate hydrolases"/>
    <property type="match status" value="1"/>
</dbReference>
<evidence type="ECO:0000313" key="2">
    <source>
        <dbReference type="Proteomes" id="UP000828251"/>
    </source>
</evidence>
<dbReference type="Gene3D" id="3.40.50.300">
    <property type="entry name" value="P-loop containing nucleotide triphosphate hydrolases"/>
    <property type="match status" value="1"/>
</dbReference>
<evidence type="ECO:0000313" key="1">
    <source>
        <dbReference type="EMBL" id="KAH1113723.1"/>
    </source>
</evidence>
<proteinExistence type="predicted"/>
<reference evidence="1 2" key="1">
    <citation type="journal article" date="2021" name="Plant Biotechnol. J.">
        <title>Multi-omics assisted identification of the key and species-specific regulatory components of drought-tolerant mechanisms in Gossypium stocksii.</title>
        <authorList>
            <person name="Yu D."/>
            <person name="Ke L."/>
            <person name="Zhang D."/>
            <person name="Wu Y."/>
            <person name="Sun Y."/>
            <person name="Mei J."/>
            <person name="Sun J."/>
            <person name="Sun Y."/>
        </authorList>
    </citation>
    <scope>NUCLEOTIDE SEQUENCE [LARGE SCALE GENOMIC DNA]</scope>
    <source>
        <strain evidence="2">cv. E1</strain>
        <tissue evidence="1">Leaf</tissue>
    </source>
</reference>
<keyword evidence="2" id="KW-1185">Reference proteome</keyword>
<dbReference type="OrthoDB" id="205623at2759"/>
<dbReference type="AlphaFoldDB" id="A0A9D3W6U2"/>
<comment type="caution">
    <text evidence="1">The sequence shown here is derived from an EMBL/GenBank/DDBJ whole genome shotgun (WGS) entry which is preliminary data.</text>
</comment>
<sequence>IEVNPNEKGYQKTYKNSNEVLPAFPQTKGWWLDQLFQYHGFWISSFGIRGSMLIHDHFKPRPTNIVVATSPKCGTT</sequence>
<evidence type="ECO:0008006" key="3">
    <source>
        <dbReference type="Google" id="ProtNLM"/>
    </source>
</evidence>
<organism evidence="1 2">
    <name type="scientific">Gossypium stocksii</name>
    <dbReference type="NCBI Taxonomy" id="47602"/>
    <lineage>
        <taxon>Eukaryota</taxon>
        <taxon>Viridiplantae</taxon>
        <taxon>Streptophyta</taxon>
        <taxon>Embryophyta</taxon>
        <taxon>Tracheophyta</taxon>
        <taxon>Spermatophyta</taxon>
        <taxon>Magnoliopsida</taxon>
        <taxon>eudicotyledons</taxon>
        <taxon>Gunneridae</taxon>
        <taxon>Pentapetalae</taxon>
        <taxon>rosids</taxon>
        <taxon>malvids</taxon>
        <taxon>Malvales</taxon>
        <taxon>Malvaceae</taxon>
        <taxon>Malvoideae</taxon>
        <taxon>Gossypium</taxon>
    </lineage>
</organism>
<protein>
    <recommendedName>
        <fullName evidence="3">Sulfotransferase</fullName>
    </recommendedName>
</protein>
<accession>A0A9D3W6U2</accession>
<dbReference type="Proteomes" id="UP000828251">
    <property type="component" value="Unassembled WGS sequence"/>
</dbReference>
<dbReference type="InterPro" id="IPR027417">
    <property type="entry name" value="P-loop_NTPase"/>
</dbReference>
<dbReference type="EMBL" id="JAIQCV010000003">
    <property type="protein sequence ID" value="KAH1113723.1"/>
    <property type="molecule type" value="Genomic_DNA"/>
</dbReference>